<dbReference type="RefSeq" id="WP_075776102.1">
    <property type="nucleotide sequence ID" value="NZ_CP019437.1"/>
</dbReference>
<evidence type="ECO:0000256" key="1">
    <source>
        <dbReference type="SAM" id="SignalP"/>
    </source>
</evidence>
<reference evidence="2 3" key="1">
    <citation type="submission" date="2017-01" db="EMBL/GenBank/DDBJ databases">
        <title>The complete genome sequence of a sulfur-oxidizing marine bacterium Thioclava sp. 25B10_4T.</title>
        <authorList>
            <person name="Liu Y."/>
            <person name="Lai Q."/>
            <person name="Shao Z."/>
        </authorList>
    </citation>
    <scope>NUCLEOTIDE SEQUENCE [LARGE SCALE GENOMIC DNA]</scope>
    <source>
        <strain evidence="2 3">25B10_4</strain>
    </source>
</reference>
<organism evidence="2 3">
    <name type="scientific">Thioclava nitratireducens</name>
    <dbReference type="NCBI Taxonomy" id="1915078"/>
    <lineage>
        <taxon>Bacteria</taxon>
        <taxon>Pseudomonadati</taxon>
        <taxon>Pseudomonadota</taxon>
        <taxon>Alphaproteobacteria</taxon>
        <taxon>Rhodobacterales</taxon>
        <taxon>Paracoccaceae</taxon>
        <taxon>Thioclava</taxon>
    </lineage>
</organism>
<protein>
    <recommendedName>
        <fullName evidence="4">Invasion associated locus B (IalB) protein</fullName>
    </recommendedName>
</protein>
<evidence type="ECO:0008006" key="4">
    <source>
        <dbReference type="Google" id="ProtNLM"/>
    </source>
</evidence>
<name>A0ABN4X520_9RHOB</name>
<feature type="chain" id="PRO_5046574528" description="Invasion associated locus B (IalB) protein" evidence="1">
    <location>
        <begin position="25"/>
        <end position="165"/>
    </location>
</feature>
<accession>A0ABN4X520</accession>
<sequence length="165" mass="17945">MSRLLRVLSCAALIALGALSPSHAADSIGNVGKWSVFEERNGTIKTCWVATANDRRILLNGSLLYVAVTKHSGRQPEVSVYADRRLPRSGGMTITIGQSKFRLRSTGQYAWVDERTDKLAINALKRVEAAGGKANFYVSIPKVGVFDFSANGFAAALDITLKRCR</sequence>
<keyword evidence="1" id="KW-0732">Signal</keyword>
<gene>
    <name evidence="2" type="ORF">BMG03_07165</name>
</gene>
<proteinExistence type="predicted"/>
<evidence type="ECO:0000313" key="2">
    <source>
        <dbReference type="EMBL" id="AQS47601.1"/>
    </source>
</evidence>
<dbReference type="EMBL" id="CP019437">
    <property type="protein sequence ID" value="AQS47601.1"/>
    <property type="molecule type" value="Genomic_DNA"/>
</dbReference>
<dbReference type="Proteomes" id="UP000185622">
    <property type="component" value="Chromosome"/>
</dbReference>
<keyword evidence="3" id="KW-1185">Reference proteome</keyword>
<evidence type="ECO:0000313" key="3">
    <source>
        <dbReference type="Proteomes" id="UP000185622"/>
    </source>
</evidence>
<feature type="signal peptide" evidence="1">
    <location>
        <begin position="1"/>
        <end position="24"/>
    </location>
</feature>